<dbReference type="AlphaFoldDB" id="A0A328AQV2"/>
<dbReference type="OrthoDB" id="7189296at2"/>
<sequence>MSLRRFRADRRGAAAVEFALTFPILVTLQLGSVELVRAFEAQRRIAHVAAAMADVVSQGRTVSKAQLDDTYYAGQMLVNPLPVSHLGLRISSMTADSKGVVGLDWTDNNNWTLAGAPSVPVGYLGAGESAIVADVSYDYTSPIRYLLPNTIHFVRHAYIRPRLVNQIPKV</sequence>
<organism evidence="2 3">
    <name type="scientific">Phenylobacterium soli</name>
    <dbReference type="NCBI Taxonomy" id="2170551"/>
    <lineage>
        <taxon>Bacteria</taxon>
        <taxon>Pseudomonadati</taxon>
        <taxon>Pseudomonadota</taxon>
        <taxon>Alphaproteobacteria</taxon>
        <taxon>Caulobacterales</taxon>
        <taxon>Caulobacteraceae</taxon>
        <taxon>Phenylobacterium</taxon>
    </lineage>
</organism>
<name>A0A328AQV2_9CAUL</name>
<accession>A0A328AQV2</accession>
<gene>
    <name evidence="2" type="ORF">DJ017_12635</name>
</gene>
<evidence type="ECO:0000259" key="1">
    <source>
        <dbReference type="Pfam" id="PF07811"/>
    </source>
</evidence>
<feature type="domain" description="TadE-like" evidence="1">
    <location>
        <begin position="12"/>
        <end position="52"/>
    </location>
</feature>
<reference evidence="3" key="1">
    <citation type="submission" date="2018-05" db="EMBL/GenBank/DDBJ databases">
        <authorList>
            <person name="Li X."/>
        </authorList>
    </citation>
    <scope>NUCLEOTIDE SEQUENCE [LARGE SCALE GENOMIC DNA]</scope>
    <source>
        <strain evidence="3">LX32</strain>
    </source>
</reference>
<evidence type="ECO:0000313" key="3">
    <source>
        <dbReference type="Proteomes" id="UP000249254"/>
    </source>
</evidence>
<dbReference type="Pfam" id="PF07811">
    <property type="entry name" value="TadE"/>
    <property type="match status" value="1"/>
</dbReference>
<dbReference type="RefSeq" id="WP_111529046.1">
    <property type="nucleotide sequence ID" value="NZ_JBHRSG010000003.1"/>
</dbReference>
<protein>
    <recommendedName>
        <fullName evidence="1">TadE-like domain-containing protein</fullName>
    </recommendedName>
</protein>
<evidence type="ECO:0000313" key="2">
    <source>
        <dbReference type="EMBL" id="RAK55298.1"/>
    </source>
</evidence>
<keyword evidence="3" id="KW-1185">Reference proteome</keyword>
<comment type="caution">
    <text evidence="2">The sequence shown here is derived from an EMBL/GenBank/DDBJ whole genome shotgun (WGS) entry which is preliminary data.</text>
</comment>
<dbReference type="InterPro" id="IPR012495">
    <property type="entry name" value="TadE-like_dom"/>
</dbReference>
<dbReference type="EMBL" id="QFYQ01000001">
    <property type="protein sequence ID" value="RAK55298.1"/>
    <property type="molecule type" value="Genomic_DNA"/>
</dbReference>
<proteinExistence type="predicted"/>
<dbReference type="Proteomes" id="UP000249254">
    <property type="component" value="Unassembled WGS sequence"/>
</dbReference>